<reference evidence="1 2" key="1">
    <citation type="journal article" date="2010" name="Nature">
        <title>Genome sequencing and analysis of the model grass Brachypodium distachyon.</title>
        <authorList>
            <consortium name="International Brachypodium Initiative"/>
        </authorList>
    </citation>
    <scope>NUCLEOTIDE SEQUENCE [LARGE SCALE GENOMIC DNA]</scope>
    <source>
        <strain evidence="1 2">Bd21</strain>
    </source>
</reference>
<proteinExistence type="predicted"/>
<protein>
    <submittedName>
        <fullName evidence="1 2">Uncharacterized protein</fullName>
    </submittedName>
</protein>
<keyword evidence="3" id="KW-1185">Reference proteome</keyword>
<sequence length="111" mass="12407">MERNCRRAELSEEVLTTMTSDTPSFVTLTRATPKLPAQFLAPVATSPLMPNPPTPRLALRSKRIRRSRHVYMENRRCIYSKCVTEDSAGGFLVLLNGSPDVSMKRSPDVSV</sequence>
<accession>A0A2K2CM60</accession>
<reference evidence="1" key="2">
    <citation type="submission" date="2017-06" db="EMBL/GenBank/DDBJ databases">
        <title>WGS assembly of Brachypodium distachyon.</title>
        <authorList>
            <consortium name="The International Brachypodium Initiative"/>
            <person name="Lucas S."/>
            <person name="Harmon-Smith M."/>
            <person name="Lail K."/>
            <person name="Tice H."/>
            <person name="Grimwood J."/>
            <person name="Bruce D."/>
            <person name="Barry K."/>
            <person name="Shu S."/>
            <person name="Lindquist E."/>
            <person name="Wang M."/>
            <person name="Pitluck S."/>
            <person name="Vogel J.P."/>
            <person name="Garvin D.F."/>
            <person name="Mockler T.C."/>
            <person name="Schmutz J."/>
            <person name="Rokhsar D."/>
            <person name="Bevan M.W."/>
        </authorList>
    </citation>
    <scope>NUCLEOTIDE SEQUENCE</scope>
    <source>
        <strain evidence="1">Bd21</strain>
    </source>
</reference>
<reference evidence="2" key="3">
    <citation type="submission" date="2018-08" db="UniProtKB">
        <authorList>
            <consortium name="EnsemblPlants"/>
        </authorList>
    </citation>
    <scope>IDENTIFICATION</scope>
    <source>
        <strain evidence="2">cv. Bd21</strain>
    </source>
</reference>
<dbReference type="EMBL" id="CM000883">
    <property type="protein sequence ID" value="PNT63117.1"/>
    <property type="molecule type" value="Genomic_DNA"/>
</dbReference>
<name>A0A2K2CM60_BRADI</name>
<dbReference type="EnsemblPlants" id="PNT63117">
    <property type="protein sequence ID" value="PNT63117"/>
    <property type="gene ID" value="BRADI_4g11605v3"/>
</dbReference>
<dbReference type="AlphaFoldDB" id="A0A2K2CM60"/>
<dbReference type="Gramene" id="PNT63117">
    <property type="protein sequence ID" value="PNT63117"/>
    <property type="gene ID" value="BRADI_4g11605v3"/>
</dbReference>
<evidence type="ECO:0000313" key="3">
    <source>
        <dbReference type="Proteomes" id="UP000008810"/>
    </source>
</evidence>
<dbReference type="Proteomes" id="UP000008810">
    <property type="component" value="Chromosome 4"/>
</dbReference>
<evidence type="ECO:0000313" key="2">
    <source>
        <dbReference type="EnsemblPlants" id="PNT63117"/>
    </source>
</evidence>
<gene>
    <name evidence="1" type="ORF">BRADI_4g11605v3</name>
</gene>
<evidence type="ECO:0000313" key="1">
    <source>
        <dbReference type="EMBL" id="PNT63117.1"/>
    </source>
</evidence>
<organism evidence="1">
    <name type="scientific">Brachypodium distachyon</name>
    <name type="common">Purple false brome</name>
    <name type="synonym">Trachynia distachya</name>
    <dbReference type="NCBI Taxonomy" id="15368"/>
    <lineage>
        <taxon>Eukaryota</taxon>
        <taxon>Viridiplantae</taxon>
        <taxon>Streptophyta</taxon>
        <taxon>Embryophyta</taxon>
        <taxon>Tracheophyta</taxon>
        <taxon>Spermatophyta</taxon>
        <taxon>Magnoliopsida</taxon>
        <taxon>Liliopsida</taxon>
        <taxon>Poales</taxon>
        <taxon>Poaceae</taxon>
        <taxon>BOP clade</taxon>
        <taxon>Pooideae</taxon>
        <taxon>Stipodae</taxon>
        <taxon>Brachypodieae</taxon>
        <taxon>Brachypodium</taxon>
    </lineage>
</organism>
<dbReference type="InParanoid" id="A0A2K2CM60"/>